<dbReference type="SUPFAM" id="SSF56214">
    <property type="entry name" value="4'-phosphopantetheinyl transferase"/>
    <property type="match status" value="1"/>
</dbReference>
<dbReference type="Pfam" id="PF01648">
    <property type="entry name" value="ACPS"/>
    <property type="match status" value="1"/>
</dbReference>
<dbReference type="GO" id="GO:0008897">
    <property type="term" value="F:holo-[acyl-carrier-protein] synthase activity"/>
    <property type="evidence" value="ECO:0007669"/>
    <property type="project" value="InterPro"/>
</dbReference>
<comment type="caution">
    <text evidence="3">The sequence shown here is derived from an EMBL/GenBank/DDBJ whole genome shotgun (WGS) entry which is preliminary data.</text>
</comment>
<evidence type="ECO:0000259" key="2">
    <source>
        <dbReference type="Pfam" id="PF01648"/>
    </source>
</evidence>
<keyword evidence="1 3" id="KW-0808">Transferase</keyword>
<evidence type="ECO:0000256" key="1">
    <source>
        <dbReference type="ARBA" id="ARBA00022679"/>
    </source>
</evidence>
<dbReference type="GO" id="GO:0000287">
    <property type="term" value="F:magnesium ion binding"/>
    <property type="evidence" value="ECO:0007669"/>
    <property type="project" value="InterPro"/>
</dbReference>
<name>A0A7C5AN34_9BACT</name>
<protein>
    <submittedName>
        <fullName evidence="3">4'-phosphopantetheinyl transferase superfamily protein</fullName>
    </submittedName>
</protein>
<dbReference type="AlphaFoldDB" id="A0A7C5AN34"/>
<evidence type="ECO:0000313" key="3">
    <source>
        <dbReference type="EMBL" id="HGZ12667.1"/>
    </source>
</evidence>
<dbReference type="Gene3D" id="3.90.470.20">
    <property type="entry name" value="4'-phosphopantetheinyl transferase domain"/>
    <property type="match status" value="2"/>
</dbReference>
<gene>
    <name evidence="3" type="ORF">ENW48_10720</name>
</gene>
<accession>A0A7C5AN34</accession>
<feature type="domain" description="4'-phosphopantetheinyl transferase" evidence="2">
    <location>
        <begin position="75"/>
        <end position="138"/>
    </location>
</feature>
<dbReference type="InterPro" id="IPR037143">
    <property type="entry name" value="4-PPantetheinyl_Trfase_dom_sf"/>
</dbReference>
<sequence>MPNGPGVREDLIACLLAVLRKMAPEEGKYLEQGTVVLKAEPLGRPVLFVGGKPGPGVSFSKAGEWLWGVLAAQGRVGLDVALISEFRPPYPYSRVFLPEEWQWAWTFSQGDTLRAAALLWAAKEAAVKALGVGFHYWEPSVMKVKYQQTLGEGLALEVETLSAWVTAWACYLEDGCLALAVV</sequence>
<proteinExistence type="predicted"/>
<reference evidence="3" key="1">
    <citation type="journal article" date="2020" name="mSystems">
        <title>Genome- and Community-Level Interaction Insights into Carbon Utilization and Element Cycling Functions of Hydrothermarchaeota in Hydrothermal Sediment.</title>
        <authorList>
            <person name="Zhou Z."/>
            <person name="Liu Y."/>
            <person name="Xu W."/>
            <person name="Pan J."/>
            <person name="Luo Z.H."/>
            <person name="Li M."/>
        </authorList>
    </citation>
    <scope>NUCLEOTIDE SEQUENCE [LARGE SCALE GENOMIC DNA]</scope>
    <source>
        <strain evidence="3">SpSt-853</strain>
    </source>
</reference>
<organism evidence="3">
    <name type="scientific">Desulfobacca acetoxidans</name>
    <dbReference type="NCBI Taxonomy" id="60893"/>
    <lineage>
        <taxon>Bacteria</taxon>
        <taxon>Pseudomonadati</taxon>
        <taxon>Thermodesulfobacteriota</taxon>
        <taxon>Desulfobaccia</taxon>
        <taxon>Desulfobaccales</taxon>
        <taxon>Desulfobaccaceae</taxon>
        <taxon>Desulfobacca</taxon>
    </lineage>
</organism>
<dbReference type="EMBL" id="DTKJ01000074">
    <property type="protein sequence ID" value="HGZ12667.1"/>
    <property type="molecule type" value="Genomic_DNA"/>
</dbReference>
<dbReference type="InterPro" id="IPR008278">
    <property type="entry name" value="4-PPantetheinyl_Trfase_dom"/>
</dbReference>